<dbReference type="InterPro" id="IPR037051">
    <property type="entry name" value="4-carb_acid_sugar_kinase_N_sf"/>
</dbReference>
<evidence type="ECO:0000256" key="6">
    <source>
        <dbReference type="ARBA" id="ARBA00023277"/>
    </source>
</evidence>
<evidence type="ECO:0000313" key="9">
    <source>
        <dbReference type="EMBL" id="EAU48407.1"/>
    </source>
</evidence>
<dbReference type="RefSeq" id="WP_007801806.1">
    <property type="nucleotide sequence ID" value="NZ_DS022277.1"/>
</dbReference>
<evidence type="ECO:0000256" key="4">
    <source>
        <dbReference type="ARBA" id="ARBA00022777"/>
    </source>
</evidence>
<dbReference type="HOGENOM" id="CLU_029424_0_0_5"/>
<gene>
    <name evidence="9" type="ORF">R2601_02503</name>
</gene>
<dbReference type="STRING" id="314265.R2601_02503"/>
<dbReference type="Proteomes" id="UP000006230">
    <property type="component" value="Unassembled WGS sequence"/>
</dbReference>
<evidence type="ECO:0000256" key="2">
    <source>
        <dbReference type="ARBA" id="ARBA00022679"/>
    </source>
</evidence>
<dbReference type="Gene3D" id="3.40.980.20">
    <property type="entry name" value="Four-carbon acid sugar kinase, nucleotide binding domain"/>
    <property type="match status" value="1"/>
</dbReference>
<dbReference type="Gene3D" id="3.40.50.10840">
    <property type="entry name" value="Putative sugar-binding, N-terminal domain"/>
    <property type="match status" value="1"/>
</dbReference>
<dbReference type="InterPro" id="IPR042213">
    <property type="entry name" value="NBD_C_sf"/>
</dbReference>
<evidence type="ECO:0000256" key="5">
    <source>
        <dbReference type="ARBA" id="ARBA00022840"/>
    </source>
</evidence>
<evidence type="ECO:0000259" key="8">
    <source>
        <dbReference type="Pfam" id="PF17042"/>
    </source>
</evidence>
<organism evidence="9 10">
    <name type="scientific">Salipiger bermudensis (strain DSM 26914 / JCM 13377 / KCTC 12554 / HTCC2601)</name>
    <name type="common">Pelagibaca bermudensis</name>
    <dbReference type="NCBI Taxonomy" id="314265"/>
    <lineage>
        <taxon>Bacteria</taxon>
        <taxon>Pseudomonadati</taxon>
        <taxon>Pseudomonadota</taxon>
        <taxon>Alphaproteobacteria</taxon>
        <taxon>Rhodobacterales</taxon>
        <taxon>Roseobacteraceae</taxon>
        <taxon>Salipiger</taxon>
    </lineage>
</organism>
<protein>
    <recommendedName>
        <fullName evidence="11">Four-carbon acid sugar kinase family protein</fullName>
    </recommendedName>
</protein>
<keyword evidence="6" id="KW-0119">Carbohydrate metabolism</keyword>
<evidence type="ECO:0008006" key="11">
    <source>
        <dbReference type="Google" id="ProtNLM"/>
    </source>
</evidence>
<dbReference type="Pfam" id="PF07005">
    <property type="entry name" value="SBD_N"/>
    <property type="match status" value="1"/>
</dbReference>
<accession>Q0FWZ5</accession>
<dbReference type="SUPFAM" id="SSF142764">
    <property type="entry name" value="YgbK-like"/>
    <property type="match status" value="1"/>
</dbReference>
<comment type="caution">
    <text evidence="9">The sequence shown here is derived from an EMBL/GenBank/DDBJ whole genome shotgun (WGS) entry which is preliminary data.</text>
</comment>
<proteinExistence type="inferred from homology"/>
<feature type="domain" description="Four-carbon acid sugar kinase N-terminal" evidence="7">
    <location>
        <begin position="7"/>
        <end position="125"/>
    </location>
</feature>
<comment type="similarity">
    <text evidence="1">Belongs to the four-carbon acid sugar kinase family.</text>
</comment>
<keyword evidence="5" id="KW-0067">ATP-binding</keyword>
<dbReference type="GO" id="GO:0005524">
    <property type="term" value="F:ATP binding"/>
    <property type="evidence" value="ECO:0007669"/>
    <property type="project" value="UniProtKB-KW"/>
</dbReference>
<dbReference type="eggNOG" id="COG3395">
    <property type="taxonomic scope" value="Bacteria"/>
</dbReference>
<evidence type="ECO:0000313" key="10">
    <source>
        <dbReference type="Proteomes" id="UP000006230"/>
    </source>
</evidence>
<keyword evidence="3" id="KW-0547">Nucleotide-binding</keyword>
<dbReference type="InterPro" id="IPR010737">
    <property type="entry name" value="4-carb_acid_sugar_kinase_N"/>
</dbReference>
<dbReference type="Pfam" id="PF17042">
    <property type="entry name" value="NBD_C"/>
    <property type="match status" value="1"/>
</dbReference>
<dbReference type="GO" id="GO:0016301">
    <property type="term" value="F:kinase activity"/>
    <property type="evidence" value="ECO:0007669"/>
    <property type="project" value="UniProtKB-KW"/>
</dbReference>
<keyword evidence="10" id="KW-1185">Reference proteome</keyword>
<evidence type="ECO:0000256" key="1">
    <source>
        <dbReference type="ARBA" id="ARBA00005715"/>
    </source>
</evidence>
<evidence type="ECO:0000256" key="3">
    <source>
        <dbReference type="ARBA" id="ARBA00022741"/>
    </source>
</evidence>
<sequence length="340" mass="34327">MPPRVHIVADDLTGALDSAATFAARGARVRVACTPADFATALTSGADVVAVATGTRDGSEADAISKARIVARALDGRDGLLFKKIDSRLKGHIGAELDALVPAGASLLVNPSIPALGRYCSDGAITGAGVETPIAVADRIGRAVAVPDTPDQASLDAQLPDRLEETVFVGAAGLAEALARRLWPAPQPRALPRPGLPALLAIGSRDPVTSAQLAALGDVPLAEAPNGACPALPDVPLLLLRMTQGSEAIDGAQAGAAFAETIATAHDRLHPATLFACGGESAAALLARLKIGQLDVLGEALPGVPVARCADGPPLLLITKSGGFGPPDTLVKLVKFLVNG</sequence>
<dbReference type="EMBL" id="AATQ01000001">
    <property type="protein sequence ID" value="EAU48407.1"/>
    <property type="molecule type" value="Genomic_DNA"/>
</dbReference>
<reference evidence="9 10" key="1">
    <citation type="journal article" date="2010" name="J. Bacteriol.">
        <title>Genome sequences of Pelagibaca bermudensis HTCC2601T and Maritimibacter alkaliphilus HTCC2654T, the type strains of two marine Roseobacter genera.</title>
        <authorList>
            <person name="Thrash J.C."/>
            <person name="Cho J.C."/>
            <person name="Ferriera S."/>
            <person name="Johnson J."/>
            <person name="Vergin K.L."/>
            <person name="Giovannoni S.J."/>
        </authorList>
    </citation>
    <scope>NUCLEOTIDE SEQUENCE [LARGE SCALE GENOMIC DNA]</scope>
    <source>
        <strain evidence="10">DSM 26914 / JCM 13377 / KCTC 12554 / HTCC2601</strain>
    </source>
</reference>
<dbReference type="AlphaFoldDB" id="Q0FWZ5"/>
<keyword evidence="2" id="KW-0808">Transferase</keyword>
<keyword evidence="4" id="KW-0418">Kinase</keyword>
<evidence type="ECO:0000259" key="7">
    <source>
        <dbReference type="Pfam" id="PF07005"/>
    </source>
</evidence>
<name>Q0FWZ5_SALBH</name>
<dbReference type="OrthoDB" id="9778478at2"/>
<feature type="domain" description="Four-carbon acid sugar kinase nucleotide binding" evidence="8">
    <location>
        <begin position="249"/>
        <end position="330"/>
    </location>
</feature>
<dbReference type="InterPro" id="IPR031475">
    <property type="entry name" value="NBD_C"/>
</dbReference>